<evidence type="ECO:0000256" key="7">
    <source>
        <dbReference type="RuleBase" id="RU363032"/>
    </source>
</evidence>
<evidence type="ECO:0000256" key="2">
    <source>
        <dbReference type="ARBA" id="ARBA00022448"/>
    </source>
</evidence>
<feature type="transmembrane region" description="Helical" evidence="7">
    <location>
        <begin position="93"/>
        <end position="118"/>
    </location>
</feature>
<dbReference type="CDD" id="cd06261">
    <property type="entry name" value="TM_PBP2"/>
    <property type="match status" value="1"/>
</dbReference>
<evidence type="ECO:0000256" key="5">
    <source>
        <dbReference type="ARBA" id="ARBA00022989"/>
    </source>
</evidence>
<dbReference type="Proteomes" id="UP000782312">
    <property type="component" value="Unassembled WGS sequence"/>
</dbReference>
<comment type="subcellular location">
    <subcellularLocation>
        <location evidence="1 7">Cell membrane</location>
        <topology evidence="1 7">Multi-pass membrane protein</topology>
    </subcellularLocation>
</comment>
<dbReference type="InterPro" id="IPR035906">
    <property type="entry name" value="MetI-like_sf"/>
</dbReference>
<comment type="caution">
    <text evidence="9">The sequence shown here is derived from an EMBL/GenBank/DDBJ whole genome shotgun (WGS) entry which is preliminary data.</text>
</comment>
<dbReference type="Gene3D" id="1.10.3720.10">
    <property type="entry name" value="MetI-like"/>
    <property type="match status" value="1"/>
</dbReference>
<dbReference type="InterPro" id="IPR050366">
    <property type="entry name" value="BP-dependent_transpt_permease"/>
</dbReference>
<dbReference type="PROSITE" id="PS50928">
    <property type="entry name" value="ABC_TM1"/>
    <property type="match status" value="1"/>
</dbReference>
<name>A0A932HZD5_UNCTE</name>
<organism evidence="9 10">
    <name type="scientific">Tectimicrobiota bacterium</name>
    <dbReference type="NCBI Taxonomy" id="2528274"/>
    <lineage>
        <taxon>Bacteria</taxon>
        <taxon>Pseudomonadati</taxon>
        <taxon>Nitrospinota/Tectimicrobiota group</taxon>
        <taxon>Candidatus Tectimicrobiota</taxon>
    </lineage>
</organism>
<keyword evidence="2 7" id="KW-0813">Transport</keyword>
<evidence type="ECO:0000256" key="3">
    <source>
        <dbReference type="ARBA" id="ARBA00022475"/>
    </source>
</evidence>
<dbReference type="AlphaFoldDB" id="A0A932HZD5"/>
<reference evidence="9" key="1">
    <citation type="submission" date="2020-07" db="EMBL/GenBank/DDBJ databases">
        <title>Huge and variable diversity of episymbiotic CPR bacteria and DPANN archaea in groundwater ecosystems.</title>
        <authorList>
            <person name="He C.Y."/>
            <person name="Keren R."/>
            <person name="Whittaker M."/>
            <person name="Farag I.F."/>
            <person name="Doudna J."/>
            <person name="Cate J.H.D."/>
            <person name="Banfield J.F."/>
        </authorList>
    </citation>
    <scope>NUCLEOTIDE SEQUENCE</scope>
    <source>
        <strain evidence="9">NC_groundwater_763_Ag_S-0.2um_68_21</strain>
    </source>
</reference>
<keyword evidence="3" id="KW-1003">Cell membrane</keyword>
<keyword evidence="4 7" id="KW-0812">Transmembrane</keyword>
<evidence type="ECO:0000256" key="6">
    <source>
        <dbReference type="ARBA" id="ARBA00023136"/>
    </source>
</evidence>
<dbReference type="GO" id="GO:0055085">
    <property type="term" value="P:transmembrane transport"/>
    <property type="evidence" value="ECO:0007669"/>
    <property type="project" value="InterPro"/>
</dbReference>
<feature type="transmembrane region" description="Helical" evidence="7">
    <location>
        <begin position="254"/>
        <end position="280"/>
    </location>
</feature>
<sequence length="293" mass="31191">MRIESVPSAPLFSEGARLLVRWITRYWVAASLAVMLIALAAVVLSVPLLPLVNPDKINTIQRLKPPFALSEHPLGTDGFGRDMLSRLIWGGRISLLMGFCSAFLSMIFGVFLGLVAGYGTQRIDAIVMRLVDVVMAFPFILLAIALVGALGPGLWNAMLAIAVVGIPQYARLARGAILSVREQEYVEAAKALGASHRLILSRHILPNITAPIIVMVSLDVGAKIIATASLSFLGLGTQPPTADWGSMLADGRNYLAVAPHVATLPGLAIFGVALAFNLVGDGLRDALDPRLRA</sequence>
<feature type="transmembrane region" description="Helical" evidence="7">
    <location>
        <begin position="26"/>
        <end position="49"/>
    </location>
</feature>
<dbReference type="SUPFAM" id="SSF161098">
    <property type="entry name" value="MetI-like"/>
    <property type="match status" value="1"/>
</dbReference>
<evidence type="ECO:0000259" key="8">
    <source>
        <dbReference type="PROSITE" id="PS50928"/>
    </source>
</evidence>
<feature type="domain" description="ABC transmembrane type-1" evidence="8">
    <location>
        <begin position="91"/>
        <end position="280"/>
    </location>
</feature>
<proteinExistence type="inferred from homology"/>
<dbReference type="PANTHER" id="PTHR43386:SF1">
    <property type="entry name" value="D,D-DIPEPTIDE TRANSPORT SYSTEM PERMEASE PROTEIN DDPC-RELATED"/>
    <property type="match status" value="1"/>
</dbReference>
<dbReference type="InterPro" id="IPR000515">
    <property type="entry name" value="MetI-like"/>
</dbReference>
<dbReference type="GO" id="GO:0005886">
    <property type="term" value="C:plasma membrane"/>
    <property type="evidence" value="ECO:0007669"/>
    <property type="project" value="UniProtKB-SubCell"/>
</dbReference>
<dbReference type="EMBL" id="JACPUR010000005">
    <property type="protein sequence ID" value="MBI3126591.1"/>
    <property type="molecule type" value="Genomic_DNA"/>
</dbReference>
<keyword evidence="6 7" id="KW-0472">Membrane</keyword>
<feature type="transmembrane region" description="Helical" evidence="7">
    <location>
        <begin position="130"/>
        <end position="148"/>
    </location>
</feature>
<evidence type="ECO:0000256" key="1">
    <source>
        <dbReference type="ARBA" id="ARBA00004651"/>
    </source>
</evidence>
<evidence type="ECO:0000256" key="4">
    <source>
        <dbReference type="ARBA" id="ARBA00022692"/>
    </source>
</evidence>
<accession>A0A932HZD5</accession>
<evidence type="ECO:0000313" key="9">
    <source>
        <dbReference type="EMBL" id="MBI3126591.1"/>
    </source>
</evidence>
<comment type="similarity">
    <text evidence="7">Belongs to the binding-protein-dependent transport system permease family.</text>
</comment>
<evidence type="ECO:0000313" key="10">
    <source>
        <dbReference type="Proteomes" id="UP000782312"/>
    </source>
</evidence>
<dbReference type="Pfam" id="PF00528">
    <property type="entry name" value="BPD_transp_1"/>
    <property type="match status" value="1"/>
</dbReference>
<protein>
    <submittedName>
        <fullName evidence="9">ABC transporter permease</fullName>
    </submittedName>
</protein>
<dbReference type="PANTHER" id="PTHR43386">
    <property type="entry name" value="OLIGOPEPTIDE TRANSPORT SYSTEM PERMEASE PROTEIN APPC"/>
    <property type="match status" value="1"/>
</dbReference>
<feature type="transmembrane region" description="Helical" evidence="7">
    <location>
        <begin position="212"/>
        <end position="234"/>
    </location>
</feature>
<feature type="transmembrane region" description="Helical" evidence="7">
    <location>
        <begin position="154"/>
        <end position="172"/>
    </location>
</feature>
<gene>
    <name evidence="9" type="ORF">HYZ11_03190</name>
</gene>
<keyword evidence="5 7" id="KW-1133">Transmembrane helix</keyword>